<evidence type="ECO:0000313" key="8">
    <source>
        <dbReference type="EMBL" id="RKP14127.1"/>
    </source>
</evidence>
<organism evidence="8 9">
    <name type="scientific">Piptocephalis cylindrospora</name>
    <dbReference type="NCBI Taxonomy" id="1907219"/>
    <lineage>
        <taxon>Eukaryota</taxon>
        <taxon>Fungi</taxon>
        <taxon>Fungi incertae sedis</taxon>
        <taxon>Zoopagomycota</taxon>
        <taxon>Zoopagomycotina</taxon>
        <taxon>Zoopagomycetes</taxon>
        <taxon>Zoopagales</taxon>
        <taxon>Piptocephalidaceae</taxon>
        <taxon>Piptocephalis</taxon>
    </lineage>
</organism>
<dbReference type="GO" id="GO:0030975">
    <property type="term" value="F:thiamine binding"/>
    <property type="evidence" value="ECO:0007669"/>
    <property type="project" value="InterPro"/>
</dbReference>
<dbReference type="GO" id="GO:0016301">
    <property type="term" value="F:kinase activity"/>
    <property type="evidence" value="ECO:0007669"/>
    <property type="project" value="UniProtKB-KW"/>
</dbReference>
<dbReference type="InterPro" id="IPR007371">
    <property type="entry name" value="TPK_catalytic"/>
</dbReference>
<dbReference type="PANTHER" id="PTHR13622:SF8">
    <property type="entry name" value="THIAMIN PYROPHOSPHOKINASE 1"/>
    <property type="match status" value="1"/>
</dbReference>
<evidence type="ECO:0000313" key="9">
    <source>
        <dbReference type="Proteomes" id="UP000267251"/>
    </source>
</evidence>
<dbReference type="CDD" id="cd07995">
    <property type="entry name" value="TPK"/>
    <property type="match status" value="1"/>
</dbReference>
<dbReference type="UniPathway" id="UPA00060">
    <property type="reaction ID" value="UER00597"/>
</dbReference>
<dbReference type="Proteomes" id="UP000267251">
    <property type="component" value="Unassembled WGS sequence"/>
</dbReference>
<dbReference type="GO" id="GO:0009229">
    <property type="term" value="P:thiamine diphosphate biosynthetic process"/>
    <property type="evidence" value="ECO:0007669"/>
    <property type="project" value="UniProtKB-UniPathway"/>
</dbReference>
<dbReference type="FunFam" id="2.60.120.320:FF:000001">
    <property type="entry name" value="Thiamine pyrophosphokinase"/>
    <property type="match status" value="1"/>
</dbReference>
<dbReference type="GO" id="GO:0004788">
    <property type="term" value="F:thiamine diphosphokinase activity"/>
    <property type="evidence" value="ECO:0007669"/>
    <property type="project" value="InterPro"/>
</dbReference>
<dbReference type="InterPro" id="IPR006282">
    <property type="entry name" value="Thi_PPkinase"/>
</dbReference>
<evidence type="ECO:0000256" key="5">
    <source>
        <dbReference type="ARBA" id="ARBA00022777"/>
    </source>
</evidence>
<dbReference type="AlphaFoldDB" id="A0A4P9Y584"/>
<dbReference type="GO" id="GO:0005524">
    <property type="term" value="F:ATP binding"/>
    <property type="evidence" value="ECO:0007669"/>
    <property type="project" value="UniProtKB-KW"/>
</dbReference>
<dbReference type="Pfam" id="PF04265">
    <property type="entry name" value="TPK_B1_binding"/>
    <property type="match status" value="1"/>
</dbReference>
<dbReference type="InterPro" id="IPR007373">
    <property type="entry name" value="Thiamin_PyroPKinase_B1-bd"/>
</dbReference>
<protein>
    <submittedName>
        <fullName evidence="8">Thiamine pyrophosphokinase</fullName>
    </submittedName>
</protein>
<comment type="similarity">
    <text evidence="2">Belongs to the thiamine pyrophosphokinase family.</text>
</comment>
<dbReference type="NCBIfam" id="TIGR01378">
    <property type="entry name" value="thi_PPkinase"/>
    <property type="match status" value="1"/>
</dbReference>
<keyword evidence="5 8" id="KW-0418">Kinase</keyword>
<dbReference type="InterPro" id="IPR016966">
    <property type="entry name" value="Thiamin_pyrophosphokinase_euk"/>
</dbReference>
<dbReference type="EMBL" id="KZ987881">
    <property type="protein sequence ID" value="RKP14127.1"/>
    <property type="molecule type" value="Genomic_DNA"/>
</dbReference>
<keyword evidence="9" id="KW-1185">Reference proteome</keyword>
<evidence type="ECO:0000259" key="7">
    <source>
        <dbReference type="SMART" id="SM00983"/>
    </source>
</evidence>
<evidence type="ECO:0000256" key="1">
    <source>
        <dbReference type="ARBA" id="ARBA00005078"/>
    </source>
</evidence>
<comment type="pathway">
    <text evidence="1">Cofactor biosynthesis; thiamine diphosphate biosynthesis; thiamine diphosphate from thiamine: step 1/1.</text>
</comment>
<dbReference type="PIRSF" id="PIRSF031057">
    <property type="entry name" value="Thiamin_pyrophosphokinase"/>
    <property type="match status" value="1"/>
</dbReference>
<dbReference type="GO" id="GO:0006772">
    <property type="term" value="P:thiamine metabolic process"/>
    <property type="evidence" value="ECO:0007669"/>
    <property type="project" value="InterPro"/>
</dbReference>
<feature type="non-terminal residue" evidence="8">
    <location>
        <position position="1"/>
    </location>
</feature>
<dbReference type="PANTHER" id="PTHR13622">
    <property type="entry name" value="THIAMIN PYROPHOSPHOKINASE"/>
    <property type="match status" value="1"/>
</dbReference>
<evidence type="ECO:0000256" key="3">
    <source>
        <dbReference type="ARBA" id="ARBA00022679"/>
    </source>
</evidence>
<dbReference type="SUPFAM" id="SSF63999">
    <property type="entry name" value="Thiamin pyrophosphokinase, catalytic domain"/>
    <property type="match status" value="1"/>
</dbReference>
<dbReference type="Gene3D" id="2.60.120.320">
    <property type="entry name" value="Thiamin pyrophosphokinase, thiamin-binding domain"/>
    <property type="match status" value="1"/>
</dbReference>
<feature type="domain" description="Thiamin pyrophosphokinase thiamin-binding" evidence="7">
    <location>
        <begin position="151"/>
        <end position="219"/>
    </location>
</feature>
<evidence type="ECO:0000256" key="6">
    <source>
        <dbReference type="ARBA" id="ARBA00022840"/>
    </source>
</evidence>
<dbReference type="SMART" id="SM00983">
    <property type="entry name" value="TPK_B1_binding"/>
    <property type="match status" value="1"/>
</dbReference>
<evidence type="ECO:0000256" key="4">
    <source>
        <dbReference type="ARBA" id="ARBA00022741"/>
    </source>
</evidence>
<dbReference type="OrthoDB" id="25149at2759"/>
<dbReference type="InterPro" id="IPR036371">
    <property type="entry name" value="TPK_B1-bd_sf"/>
</dbReference>
<keyword evidence="6" id="KW-0067">ATP-binding</keyword>
<dbReference type="InterPro" id="IPR036759">
    <property type="entry name" value="TPK_catalytic_sf"/>
</dbReference>
<feature type="non-terminal residue" evidence="8">
    <location>
        <position position="227"/>
    </location>
</feature>
<evidence type="ECO:0000256" key="2">
    <source>
        <dbReference type="ARBA" id="ARBA00006785"/>
    </source>
</evidence>
<keyword evidence="4" id="KW-0547">Nucleotide-binding</keyword>
<name>A0A4P9Y584_9FUNG</name>
<gene>
    <name evidence="8" type="ORF">BJ684DRAFT_5380</name>
</gene>
<reference evidence="9" key="1">
    <citation type="journal article" date="2018" name="Nat. Microbiol.">
        <title>Leveraging single-cell genomics to expand the fungal tree of life.</title>
        <authorList>
            <person name="Ahrendt S.R."/>
            <person name="Quandt C.A."/>
            <person name="Ciobanu D."/>
            <person name="Clum A."/>
            <person name="Salamov A."/>
            <person name="Andreopoulos B."/>
            <person name="Cheng J.F."/>
            <person name="Woyke T."/>
            <person name="Pelin A."/>
            <person name="Henrissat B."/>
            <person name="Reynolds N.K."/>
            <person name="Benny G.L."/>
            <person name="Smith M.E."/>
            <person name="James T.Y."/>
            <person name="Grigoriev I.V."/>
        </authorList>
    </citation>
    <scope>NUCLEOTIDE SEQUENCE [LARGE SCALE GENOMIC DNA]</scope>
</reference>
<sequence length="227" mass="25004">ALVILNQPLFLSLETFTTVWEKAKWRIAADGGANALYDHLGPGVRGKFIPNAIRGDLDSARPEVLEYYAEKGSMISEVKDQDSTDFQKSITLIQDLEGAENEGRCRIMALGALSGRLDHLFHSLHLLYLLGPSRDIFLLSDTSIVWLLDKGKHTVWIDEQCLGETCGIAPVGIQGAHITTRGLKWDLDNAWTSFGGLVSTSNAPSNTRKVVMIETDAPILWTIEISP</sequence>
<keyword evidence="3" id="KW-0808">Transferase</keyword>
<proteinExistence type="inferred from homology"/>
<dbReference type="SUPFAM" id="SSF63862">
    <property type="entry name" value="Thiamin pyrophosphokinase, substrate-binding domain"/>
    <property type="match status" value="1"/>
</dbReference>
<dbReference type="Gene3D" id="3.40.50.10240">
    <property type="entry name" value="Thiamin pyrophosphokinase, catalytic domain"/>
    <property type="match status" value="1"/>
</dbReference>
<dbReference type="Pfam" id="PF04263">
    <property type="entry name" value="TPK_catalytic"/>
    <property type="match status" value="1"/>
</dbReference>
<accession>A0A4P9Y584</accession>